<dbReference type="SUPFAM" id="SSF51445">
    <property type="entry name" value="(Trans)glycosidases"/>
    <property type="match status" value="1"/>
</dbReference>
<dbReference type="PANTHER" id="PTHR31263:SF44">
    <property type="entry name" value="OS04G0481200 PROTEIN"/>
    <property type="match status" value="1"/>
</dbReference>
<dbReference type="PANTHER" id="PTHR31263">
    <property type="entry name" value="CELLULASE FAMILY PROTEIN (AFU_ORTHOLOGUE AFUA_5G14560)"/>
    <property type="match status" value="1"/>
</dbReference>
<accession>A0A5J9T4M9</accession>
<feature type="chain" id="PRO_5023884508" description="Glycoside hydrolase family 5 domain-containing protein" evidence="5">
    <location>
        <begin position="18"/>
        <end position="414"/>
    </location>
</feature>
<keyword evidence="5" id="KW-0732">Signal</keyword>
<feature type="signal peptide" evidence="5">
    <location>
        <begin position="1"/>
        <end position="17"/>
    </location>
</feature>
<dbReference type="GO" id="GO:0004553">
    <property type="term" value="F:hydrolase activity, hydrolyzing O-glycosyl compounds"/>
    <property type="evidence" value="ECO:0007669"/>
    <property type="project" value="InterPro"/>
</dbReference>
<keyword evidence="8" id="KW-1185">Reference proteome</keyword>
<feature type="non-terminal residue" evidence="7">
    <location>
        <position position="1"/>
    </location>
</feature>
<evidence type="ECO:0000256" key="1">
    <source>
        <dbReference type="ARBA" id="ARBA00005641"/>
    </source>
</evidence>
<dbReference type="Pfam" id="PF00150">
    <property type="entry name" value="Cellulase"/>
    <property type="match status" value="1"/>
</dbReference>
<sequence length="414" mass="45733">MRILMAWLVALVTALFCQHEFEQAVGLPLSTASRWIVDERGRRVKLACVNWASHLEPVLAEGLGNRPMGAIAGEVAAMGFNCVRLTWPTFLLTHSSFSCLTVTQSLQRLNLTESLTGVRVHNPSILDLTLIDALKASLLGESNVMVILDNHVSKPGWCCSNGDGNGFFRDTYFDPVVWVQGLTEMARLFAGVPNVVGVSLRNEPRGPRQNTDDWYKYMQLGAEAVHTANPCVLVILSGLSFDTDLSFLKDRQVALSFVGKLAFEVHWYSMSATRAWQAGNANEVCARCAASVSRRALYLLDQGWPVLLSEFGVDNTGGTLANNRYWGCVAAVAADMDLDWALWALQGSYYTRHGVVGSDEKYGVLDGDWAGPRNRTVLTRIRALQRRFRRPVLFHPATGRCVRVSSSCRRSSSS</sequence>
<gene>
    <name evidence="7" type="ORF">EJB05_49572</name>
</gene>
<proteinExistence type="inferred from homology"/>
<dbReference type="Gramene" id="TVU06363">
    <property type="protein sequence ID" value="TVU06363"/>
    <property type="gene ID" value="EJB05_49572"/>
</dbReference>
<dbReference type="Gene3D" id="3.20.20.80">
    <property type="entry name" value="Glycosidases"/>
    <property type="match status" value="1"/>
</dbReference>
<evidence type="ECO:0000313" key="7">
    <source>
        <dbReference type="EMBL" id="TVU06363.1"/>
    </source>
</evidence>
<dbReference type="AlphaFoldDB" id="A0A5J9T4M9"/>
<evidence type="ECO:0000256" key="4">
    <source>
        <dbReference type="RuleBase" id="RU361153"/>
    </source>
</evidence>
<evidence type="ECO:0000259" key="6">
    <source>
        <dbReference type="Pfam" id="PF00150"/>
    </source>
</evidence>
<keyword evidence="2 4" id="KW-0378">Hydrolase</keyword>
<evidence type="ECO:0000313" key="8">
    <source>
        <dbReference type="Proteomes" id="UP000324897"/>
    </source>
</evidence>
<dbReference type="InterPro" id="IPR001547">
    <property type="entry name" value="Glyco_hydro_5"/>
</dbReference>
<feature type="domain" description="Glycoside hydrolase family 5" evidence="6">
    <location>
        <begin position="126"/>
        <end position="346"/>
    </location>
</feature>
<protein>
    <recommendedName>
        <fullName evidence="6">Glycoside hydrolase family 5 domain-containing protein</fullName>
    </recommendedName>
</protein>
<organism evidence="7 8">
    <name type="scientific">Eragrostis curvula</name>
    <name type="common">weeping love grass</name>
    <dbReference type="NCBI Taxonomy" id="38414"/>
    <lineage>
        <taxon>Eukaryota</taxon>
        <taxon>Viridiplantae</taxon>
        <taxon>Streptophyta</taxon>
        <taxon>Embryophyta</taxon>
        <taxon>Tracheophyta</taxon>
        <taxon>Spermatophyta</taxon>
        <taxon>Magnoliopsida</taxon>
        <taxon>Liliopsida</taxon>
        <taxon>Poales</taxon>
        <taxon>Poaceae</taxon>
        <taxon>PACMAD clade</taxon>
        <taxon>Chloridoideae</taxon>
        <taxon>Eragrostideae</taxon>
        <taxon>Eragrostidinae</taxon>
        <taxon>Eragrostis</taxon>
    </lineage>
</organism>
<dbReference type="InterPro" id="IPR017853">
    <property type="entry name" value="GH"/>
</dbReference>
<dbReference type="GO" id="GO:0000272">
    <property type="term" value="P:polysaccharide catabolic process"/>
    <property type="evidence" value="ECO:0007669"/>
    <property type="project" value="InterPro"/>
</dbReference>
<reference evidence="7 8" key="1">
    <citation type="journal article" date="2019" name="Sci. Rep.">
        <title>A high-quality genome of Eragrostis curvula grass provides insights into Poaceae evolution and supports new strategies to enhance forage quality.</title>
        <authorList>
            <person name="Carballo J."/>
            <person name="Santos B.A.C.M."/>
            <person name="Zappacosta D."/>
            <person name="Garbus I."/>
            <person name="Selva J.P."/>
            <person name="Gallo C.A."/>
            <person name="Diaz A."/>
            <person name="Albertini E."/>
            <person name="Caccamo M."/>
            <person name="Echenique V."/>
        </authorList>
    </citation>
    <scope>NUCLEOTIDE SEQUENCE [LARGE SCALE GENOMIC DNA]</scope>
    <source>
        <strain evidence="8">cv. Victoria</strain>
        <tissue evidence="7">Leaf</tissue>
    </source>
</reference>
<keyword evidence="3 4" id="KW-0326">Glycosidase</keyword>
<evidence type="ECO:0000256" key="3">
    <source>
        <dbReference type="ARBA" id="ARBA00023295"/>
    </source>
</evidence>
<evidence type="ECO:0000256" key="2">
    <source>
        <dbReference type="ARBA" id="ARBA00022801"/>
    </source>
</evidence>
<evidence type="ECO:0000256" key="5">
    <source>
        <dbReference type="SAM" id="SignalP"/>
    </source>
</evidence>
<dbReference type="Proteomes" id="UP000324897">
    <property type="component" value="Unassembled WGS sequence"/>
</dbReference>
<comment type="similarity">
    <text evidence="1 4">Belongs to the glycosyl hydrolase 5 (cellulase A) family.</text>
</comment>
<dbReference type="OrthoDB" id="442731at2759"/>
<dbReference type="EMBL" id="RWGY01000051">
    <property type="protein sequence ID" value="TVU06363.1"/>
    <property type="molecule type" value="Genomic_DNA"/>
</dbReference>
<name>A0A5J9T4M9_9POAL</name>
<comment type="caution">
    <text evidence="7">The sequence shown here is derived from an EMBL/GenBank/DDBJ whole genome shotgun (WGS) entry which is preliminary data.</text>
</comment>